<protein>
    <submittedName>
        <fullName evidence="1">Uncharacterized protein</fullName>
    </submittedName>
</protein>
<evidence type="ECO:0000313" key="2">
    <source>
        <dbReference type="Proteomes" id="UP000027265"/>
    </source>
</evidence>
<dbReference type="AlphaFoldDB" id="A0A067P9N6"/>
<organism evidence="1 2">
    <name type="scientific">Jaapia argillacea MUCL 33604</name>
    <dbReference type="NCBI Taxonomy" id="933084"/>
    <lineage>
        <taxon>Eukaryota</taxon>
        <taxon>Fungi</taxon>
        <taxon>Dikarya</taxon>
        <taxon>Basidiomycota</taxon>
        <taxon>Agaricomycotina</taxon>
        <taxon>Agaricomycetes</taxon>
        <taxon>Agaricomycetidae</taxon>
        <taxon>Jaapiales</taxon>
        <taxon>Jaapiaceae</taxon>
        <taxon>Jaapia</taxon>
    </lineage>
</organism>
<evidence type="ECO:0000313" key="1">
    <source>
        <dbReference type="EMBL" id="KDQ50525.1"/>
    </source>
</evidence>
<dbReference type="OrthoDB" id="5232919at2759"/>
<dbReference type="HOGENOM" id="CLU_2223660_0_0_1"/>
<keyword evidence="2" id="KW-1185">Reference proteome</keyword>
<dbReference type="EMBL" id="KL197759">
    <property type="protein sequence ID" value="KDQ50525.1"/>
    <property type="molecule type" value="Genomic_DNA"/>
</dbReference>
<dbReference type="Proteomes" id="UP000027265">
    <property type="component" value="Unassembled WGS sequence"/>
</dbReference>
<accession>A0A067P9N6</accession>
<reference evidence="2" key="1">
    <citation type="journal article" date="2014" name="Proc. Natl. Acad. Sci. U.S.A.">
        <title>Extensive sampling of basidiomycete genomes demonstrates inadequacy of the white-rot/brown-rot paradigm for wood decay fungi.</title>
        <authorList>
            <person name="Riley R."/>
            <person name="Salamov A.A."/>
            <person name="Brown D.W."/>
            <person name="Nagy L.G."/>
            <person name="Floudas D."/>
            <person name="Held B.W."/>
            <person name="Levasseur A."/>
            <person name="Lombard V."/>
            <person name="Morin E."/>
            <person name="Otillar R."/>
            <person name="Lindquist E.A."/>
            <person name="Sun H."/>
            <person name="LaButti K.M."/>
            <person name="Schmutz J."/>
            <person name="Jabbour D."/>
            <person name="Luo H."/>
            <person name="Baker S.E."/>
            <person name="Pisabarro A.G."/>
            <person name="Walton J.D."/>
            <person name="Blanchette R.A."/>
            <person name="Henrissat B."/>
            <person name="Martin F."/>
            <person name="Cullen D."/>
            <person name="Hibbett D.S."/>
            <person name="Grigoriev I.V."/>
        </authorList>
    </citation>
    <scope>NUCLEOTIDE SEQUENCE [LARGE SCALE GENOMIC DNA]</scope>
    <source>
        <strain evidence="2">MUCL 33604</strain>
    </source>
</reference>
<dbReference type="STRING" id="933084.A0A067P9N6"/>
<name>A0A067P9N6_9AGAM</name>
<proteinExistence type="predicted"/>
<gene>
    <name evidence="1" type="ORF">JAAARDRAFT_211690</name>
</gene>
<dbReference type="InParanoid" id="A0A067P9N6"/>
<sequence length="106" mass="11231">MEEPSSTSGPLLQSGTAVYLQDTCLEHRYIHSRDTTNTVERPGHIRAVKIGLAAAVARLEVSGRLLLDTSENIGQSQVNNTSAPIDSPNPDELVAALGQLNIGIAP</sequence>